<reference evidence="1 2" key="1">
    <citation type="submission" date="2019-08" db="EMBL/GenBank/DDBJ databases">
        <title>In-depth cultivation of the pig gut microbiome towards novel bacterial diversity and tailored functional studies.</title>
        <authorList>
            <person name="Wylensek D."/>
            <person name="Hitch T.C.A."/>
            <person name="Clavel T."/>
        </authorList>
    </citation>
    <scope>NUCLEOTIDE SEQUENCE [LARGE SCALE GENOMIC DNA]</scope>
    <source>
        <strain evidence="1 2">LKV-178-WT-2A</strain>
    </source>
</reference>
<evidence type="ECO:0000313" key="1">
    <source>
        <dbReference type="EMBL" id="MST84700.1"/>
    </source>
</evidence>
<dbReference type="RefSeq" id="WP_154534279.1">
    <property type="nucleotide sequence ID" value="NZ_VUNG01000019.1"/>
</dbReference>
<keyword evidence="2" id="KW-1185">Reference proteome</keyword>
<comment type="caution">
    <text evidence="1">The sequence shown here is derived from an EMBL/GenBank/DDBJ whole genome shotgun (WGS) entry which is preliminary data.</text>
</comment>
<dbReference type="AlphaFoldDB" id="A0A7K0KGW8"/>
<sequence length="165" mass="18751">MKKSLLLMMGAALMVSCGNSGEKMKRLAKENLELSVDYPKQLRVLAVSEPDSAFGTGYFTKDEVKGMLRTMQVVTDTIMKRTDNMNRFNPSDHYVVSLAERQMKSMADIRSLIMKGDRKGEFSGWKVKIDYACVDAAGLPYRSERWCFIDKEGKQVYKAFELPIP</sequence>
<evidence type="ECO:0008006" key="3">
    <source>
        <dbReference type="Google" id="ProtNLM"/>
    </source>
</evidence>
<dbReference type="PROSITE" id="PS51257">
    <property type="entry name" value="PROKAR_LIPOPROTEIN"/>
    <property type="match status" value="1"/>
</dbReference>
<accession>A0A7K0KGW8</accession>
<organism evidence="1 2">
    <name type="scientific">Hallella mizrahii</name>
    <dbReference type="NCBI Taxonomy" id="2606637"/>
    <lineage>
        <taxon>Bacteria</taxon>
        <taxon>Pseudomonadati</taxon>
        <taxon>Bacteroidota</taxon>
        <taxon>Bacteroidia</taxon>
        <taxon>Bacteroidales</taxon>
        <taxon>Prevotellaceae</taxon>
        <taxon>Hallella</taxon>
    </lineage>
</organism>
<dbReference type="Proteomes" id="UP000438914">
    <property type="component" value="Unassembled WGS sequence"/>
</dbReference>
<name>A0A7K0KGW8_9BACT</name>
<proteinExistence type="predicted"/>
<gene>
    <name evidence="1" type="ORF">FYJ73_08470</name>
</gene>
<evidence type="ECO:0000313" key="2">
    <source>
        <dbReference type="Proteomes" id="UP000438914"/>
    </source>
</evidence>
<dbReference type="EMBL" id="VUNG01000019">
    <property type="protein sequence ID" value="MST84700.1"/>
    <property type="molecule type" value="Genomic_DNA"/>
</dbReference>
<protein>
    <recommendedName>
        <fullName evidence="3">Lipoprotein</fullName>
    </recommendedName>
</protein>